<dbReference type="Pfam" id="PF02687">
    <property type="entry name" value="FtsX"/>
    <property type="match status" value="1"/>
</dbReference>
<evidence type="ECO:0000259" key="9">
    <source>
        <dbReference type="Pfam" id="PF12704"/>
    </source>
</evidence>
<name>A0A0M2NEX3_9FIRM</name>
<evidence type="ECO:0000256" key="4">
    <source>
        <dbReference type="ARBA" id="ARBA00022989"/>
    </source>
</evidence>
<evidence type="ECO:0000256" key="6">
    <source>
        <dbReference type="ARBA" id="ARBA00038076"/>
    </source>
</evidence>
<dbReference type="STRING" id="270498.CHK_3079"/>
<dbReference type="Proteomes" id="UP000034076">
    <property type="component" value="Unassembled WGS sequence"/>
</dbReference>
<dbReference type="PANTHER" id="PTHR30572">
    <property type="entry name" value="MEMBRANE COMPONENT OF TRANSPORTER-RELATED"/>
    <property type="match status" value="1"/>
</dbReference>
<keyword evidence="10" id="KW-0131">Cell cycle</keyword>
<dbReference type="EMBL" id="LAYJ01000133">
    <property type="protein sequence ID" value="KKI49501.1"/>
    <property type="molecule type" value="Genomic_DNA"/>
</dbReference>
<dbReference type="RefSeq" id="WP_046444826.1">
    <property type="nucleotide sequence ID" value="NZ_CAUERS010000042.1"/>
</dbReference>
<dbReference type="GO" id="GO:0022857">
    <property type="term" value="F:transmembrane transporter activity"/>
    <property type="evidence" value="ECO:0007669"/>
    <property type="project" value="TreeGrafter"/>
</dbReference>
<feature type="transmembrane region" description="Helical" evidence="7">
    <location>
        <begin position="359"/>
        <end position="389"/>
    </location>
</feature>
<evidence type="ECO:0000313" key="10">
    <source>
        <dbReference type="EMBL" id="KKI49501.1"/>
    </source>
</evidence>
<evidence type="ECO:0000256" key="2">
    <source>
        <dbReference type="ARBA" id="ARBA00022475"/>
    </source>
</evidence>
<dbReference type="AlphaFoldDB" id="A0A0M2NEX3"/>
<dbReference type="GO" id="GO:0051301">
    <property type="term" value="P:cell division"/>
    <property type="evidence" value="ECO:0007669"/>
    <property type="project" value="UniProtKB-KW"/>
</dbReference>
<comment type="similarity">
    <text evidence="6">Belongs to the ABC-4 integral membrane protein family.</text>
</comment>
<organism evidence="10 11">
    <name type="scientific">Christensenella hongkongensis</name>
    <dbReference type="NCBI Taxonomy" id="270498"/>
    <lineage>
        <taxon>Bacteria</taxon>
        <taxon>Bacillati</taxon>
        <taxon>Bacillota</taxon>
        <taxon>Clostridia</taxon>
        <taxon>Christensenellales</taxon>
        <taxon>Christensenellaceae</taxon>
        <taxon>Christensenella</taxon>
    </lineage>
</organism>
<evidence type="ECO:0000259" key="8">
    <source>
        <dbReference type="Pfam" id="PF02687"/>
    </source>
</evidence>
<feature type="domain" description="ABC3 transporter permease C-terminal" evidence="8">
    <location>
        <begin position="316"/>
        <end position="441"/>
    </location>
</feature>
<evidence type="ECO:0000256" key="1">
    <source>
        <dbReference type="ARBA" id="ARBA00004651"/>
    </source>
</evidence>
<keyword evidence="2" id="KW-1003">Cell membrane</keyword>
<gene>
    <name evidence="10" type="ORF">CHK_3079</name>
</gene>
<evidence type="ECO:0000256" key="3">
    <source>
        <dbReference type="ARBA" id="ARBA00022692"/>
    </source>
</evidence>
<dbReference type="InterPro" id="IPR050250">
    <property type="entry name" value="Macrolide_Exporter_MacB"/>
</dbReference>
<dbReference type="PANTHER" id="PTHR30572:SF4">
    <property type="entry name" value="ABC TRANSPORTER PERMEASE YTRF"/>
    <property type="match status" value="1"/>
</dbReference>
<feature type="transmembrane region" description="Helical" evidence="7">
    <location>
        <begin position="409"/>
        <end position="431"/>
    </location>
</feature>
<comment type="caution">
    <text evidence="10">The sequence shown here is derived from an EMBL/GenBank/DDBJ whole genome shotgun (WGS) entry which is preliminary data.</text>
</comment>
<accession>A0A0M2NEX3</accession>
<feature type="transmembrane region" description="Helical" evidence="7">
    <location>
        <begin position="21"/>
        <end position="43"/>
    </location>
</feature>
<keyword evidence="4 7" id="KW-1133">Transmembrane helix</keyword>
<feature type="domain" description="MacB-like periplasmic core" evidence="9">
    <location>
        <begin position="21"/>
        <end position="147"/>
    </location>
</feature>
<dbReference type="InterPro" id="IPR003838">
    <property type="entry name" value="ABC3_permease_C"/>
</dbReference>
<proteinExistence type="inferred from homology"/>
<evidence type="ECO:0000256" key="7">
    <source>
        <dbReference type="SAM" id="Phobius"/>
    </source>
</evidence>
<reference evidence="10 11" key="1">
    <citation type="submission" date="2015-04" db="EMBL/GenBank/DDBJ databases">
        <title>Draft genome sequence of bacteremic isolate Catabacter hongkongensis type strain HKU16T.</title>
        <authorList>
            <person name="Lau S.K."/>
            <person name="Teng J.L."/>
            <person name="Huang Y."/>
            <person name="Curreem S.O."/>
            <person name="Tsui S.K."/>
            <person name="Woo P.C."/>
        </authorList>
    </citation>
    <scope>NUCLEOTIDE SEQUENCE [LARGE SCALE GENOMIC DNA]</scope>
    <source>
        <strain evidence="10 11">HKU16</strain>
    </source>
</reference>
<evidence type="ECO:0000313" key="11">
    <source>
        <dbReference type="Proteomes" id="UP000034076"/>
    </source>
</evidence>
<keyword evidence="5 7" id="KW-0472">Membrane</keyword>
<keyword evidence="3 7" id="KW-0812">Transmembrane</keyword>
<evidence type="ECO:0000256" key="5">
    <source>
        <dbReference type="ARBA" id="ARBA00023136"/>
    </source>
</evidence>
<keyword evidence="11" id="KW-1185">Reference proteome</keyword>
<keyword evidence="10" id="KW-0132">Cell division</keyword>
<sequence length="449" mass="48380">MTFFDIVALAASNLWRRKMRTILTVLGVIIGTACIVIMVALGLGNLEQFKQNILQSTDLTQIEISPMGSGENAKLTDAKLNQIRGIKGVKSATGVMQIPSYIVMGKYKADTSVMAVDPKTMDFKFMDGSVFSDNTNVELVVGANARQFFSDPNDTSGMGGMMYMGGGMAMATSVDGEYQEPTGPDVDWVGMNVKYYPGSGYLIENPDPTTPDQPKPKEYRGKITGILEQSDSQESYNIYMSIPAANQLIRDNRKLMDQAGVKEGQYSQGYVNAVDVDSVTDVLAAVKDMGFQAYSPTEWITQMQEEQSRQQSQLIAIGLISLLVSAIGIANTMLASILERSREIGVMKVIGLSIPKINLMFLVEAAMIGLLGGLIGLGISYILGAIVNFGGGEVSFLGMYFQNGVQLSIPWWLALGAVAIAVGVGIVSGIYPARKATKMSPLEAIRSSN</sequence>
<dbReference type="InterPro" id="IPR025857">
    <property type="entry name" value="MacB_PCD"/>
</dbReference>
<comment type="subcellular location">
    <subcellularLocation>
        <location evidence="1">Cell membrane</location>
        <topology evidence="1">Multi-pass membrane protein</topology>
    </subcellularLocation>
</comment>
<feature type="transmembrane region" description="Helical" evidence="7">
    <location>
        <begin position="314"/>
        <end position="338"/>
    </location>
</feature>
<dbReference type="Pfam" id="PF12704">
    <property type="entry name" value="MacB_PCD"/>
    <property type="match status" value="1"/>
</dbReference>
<dbReference type="GO" id="GO:0005886">
    <property type="term" value="C:plasma membrane"/>
    <property type="evidence" value="ECO:0007669"/>
    <property type="project" value="UniProtKB-SubCell"/>
</dbReference>
<dbReference type="OrthoDB" id="9770099at2"/>
<protein>
    <submittedName>
        <fullName evidence="10">Cell division protein FtsX</fullName>
    </submittedName>
</protein>